<gene>
    <name evidence="1" type="ORF">Y1Q_0013759</name>
</gene>
<accession>A0A151MMB3</accession>
<comment type="caution">
    <text evidence="1">The sequence shown here is derived from an EMBL/GenBank/DDBJ whole genome shotgun (WGS) entry which is preliminary data.</text>
</comment>
<dbReference type="Proteomes" id="UP000050525">
    <property type="component" value="Unassembled WGS sequence"/>
</dbReference>
<dbReference type="EMBL" id="AKHW03005724">
    <property type="protein sequence ID" value="KYO25593.1"/>
    <property type="molecule type" value="Genomic_DNA"/>
</dbReference>
<protein>
    <submittedName>
        <fullName evidence="1">Uncharacterized protein</fullName>
    </submittedName>
</protein>
<proteinExistence type="predicted"/>
<reference evidence="1 2" key="1">
    <citation type="journal article" date="2012" name="Genome Biol.">
        <title>Sequencing three crocodilian genomes to illuminate the evolution of archosaurs and amniotes.</title>
        <authorList>
            <person name="St John J.A."/>
            <person name="Braun E.L."/>
            <person name="Isberg S.R."/>
            <person name="Miles L.G."/>
            <person name="Chong A.Y."/>
            <person name="Gongora J."/>
            <person name="Dalzell P."/>
            <person name="Moran C."/>
            <person name="Bed'hom B."/>
            <person name="Abzhanov A."/>
            <person name="Burgess S.C."/>
            <person name="Cooksey A.M."/>
            <person name="Castoe T.A."/>
            <person name="Crawford N.G."/>
            <person name="Densmore L.D."/>
            <person name="Drew J.C."/>
            <person name="Edwards S.V."/>
            <person name="Faircloth B.C."/>
            <person name="Fujita M.K."/>
            <person name="Greenwold M.J."/>
            <person name="Hoffmann F.G."/>
            <person name="Howard J.M."/>
            <person name="Iguchi T."/>
            <person name="Janes D.E."/>
            <person name="Khan S.Y."/>
            <person name="Kohno S."/>
            <person name="de Koning A.J."/>
            <person name="Lance S.L."/>
            <person name="McCarthy F.M."/>
            <person name="McCormack J.E."/>
            <person name="Merchant M.E."/>
            <person name="Peterson D.G."/>
            <person name="Pollock D.D."/>
            <person name="Pourmand N."/>
            <person name="Raney B.J."/>
            <person name="Roessler K.A."/>
            <person name="Sanford J.R."/>
            <person name="Sawyer R.H."/>
            <person name="Schmidt C.J."/>
            <person name="Triplett E.W."/>
            <person name="Tuberville T.D."/>
            <person name="Venegas-Anaya M."/>
            <person name="Howard J.T."/>
            <person name="Jarvis E.D."/>
            <person name="Guillette L.J.Jr."/>
            <person name="Glenn T.C."/>
            <person name="Green R.E."/>
            <person name="Ray D.A."/>
        </authorList>
    </citation>
    <scope>NUCLEOTIDE SEQUENCE [LARGE SCALE GENOMIC DNA]</scope>
    <source>
        <strain evidence="1">KSC_2009_1</strain>
    </source>
</reference>
<dbReference type="AlphaFoldDB" id="A0A151MMB3"/>
<evidence type="ECO:0000313" key="1">
    <source>
        <dbReference type="EMBL" id="KYO25593.1"/>
    </source>
</evidence>
<name>A0A151MMB3_ALLMI</name>
<sequence length="77" mass="8671">MPANSAYSRDCKVYSCRLQASHVAKKRKEKATSADRSKCDRKCSNRKATHLEADLSLSPSDASRRCIFIYFLINITG</sequence>
<evidence type="ECO:0000313" key="2">
    <source>
        <dbReference type="Proteomes" id="UP000050525"/>
    </source>
</evidence>
<keyword evidence="2" id="KW-1185">Reference proteome</keyword>
<organism evidence="1 2">
    <name type="scientific">Alligator mississippiensis</name>
    <name type="common">American alligator</name>
    <dbReference type="NCBI Taxonomy" id="8496"/>
    <lineage>
        <taxon>Eukaryota</taxon>
        <taxon>Metazoa</taxon>
        <taxon>Chordata</taxon>
        <taxon>Craniata</taxon>
        <taxon>Vertebrata</taxon>
        <taxon>Euteleostomi</taxon>
        <taxon>Archelosauria</taxon>
        <taxon>Archosauria</taxon>
        <taxon>Crocodylia</taxon>
        <taxon>Alligatoridae</taxon>
        <taxon>Alligatorinae</taxon>
        <taxon>Alligator</taxon>
    </lineage>
</organism>